<proteinExistence type="predicted"/>
<name>A8LS68_DINSH</name>
<keyword evidence="2" id="KW-1185">Reference proteome</keyword>
<accession>A8LS68</accession>
<dbReference type="AlphaFoldDB" id="A8LS68"/>
<protein>
    <recommendedName>
        <fullName evidence="3">Zinc-finger domain-containing protein</fullName>
    </recommendedName>
</protein>
<dbReference type="RefSeq" id="WP_012179092.1">
    <property type="nucleotide sequence ID" value="NC_009952.1"/>
</dbReference>
<evidence type="ECO:0000313" key="2">
    <source>
        <dbReference type="Proteomes" id="UP000006833"/>
    </source>
</evidence>
<sequence length="188" mass="20322">MDREETILDYFQGRLTPERRAVFEEEMAQDASLAAEVALLRSVREDMAQAPRHEKADQVWDRVSAEIDATPRAANDNRPLWKAALKYAAVVVLSVATWHVVVGPRLGPDPEGFRTASEDPAAFSVQVQFVQTASYGDIAALLASLGARITDGPSALGLVRLSFADADARQEALGVLEATGDLVAFVAE</sequence>
<dbReference type="STRING" id="398580.Dshi_2427"/>
<dbReference type="KEGG" id="dsh:Dshi_2427"/>
<organism evidence="1 2">
    <name type="scientific">Dinoroseobacter shibae (strain DSM 16493 / NCIMB 14021 / DFL 12)</name>
    <dbReference type="NCBI Taxonomy" id="398580"/>
    <lineage>
        <taxon>Bacteria</taxon>
        <taxon>Pseudomonadati</taxon>
        <taxon>Pseudomonadota</taxon>
        <taxon>Alphaproteobacteria</taxon>
        <taxon>Rhodobacterales</taxon>
        <taxon>Roseobacteraceae</taxon>
        <taxon>Dinoroseobacter</taxon>
    </lineage>
</organism>
<evidence type="ECO:0008006" key="3">
    <source>
        <dbReference type="Google" id="ProtNLM"/>
    </source>
</evidence>
<dbReference type="OrthoDB" id="7863326at2"/>
<dbReference type="EMBL" id="CP000830">
    <property type="protein sequence ID" value="ABV94161.1"/>
    <property type="molecule type" value="Genomic_DNA"/>
</dbReference>
<gene>
    <name evidence="1" type="ordered locus">Dshi_2427</name>
</gene>
<dbReference type="HOGENOM" id="CLU_1439002_0_0_5"/>
<reference evidence="2" key="1">
    <citation type="journal article" date="2010" name="ISME J.">
        <title>The complete genome sequence of the algal symbiont Dinoroseobacter shibae: a hitchhiker's guide to life in the sea.</title>
        <authorList>
            <person name="Wagner-Dobler I."/>
            <person name="Ballhausen B."/>
            <person name="Berger M."/>
            <person name="Brinkhoff T."/>
            <person name="Buchholz I."/>
            <person name="Bunk B."/>
            <person name="Cypionka H."/>
            <person name="Daniel R."/>
            <person name="Drepper T."/>
            <person name="Gerdts G."/>
            <person name="Hahnke S."/>
            <person name="Han C."/>
            <person name="Jahn D."/>
            <person name="Kalhoefer D."/>
            <person name="Kiss H."/>
            <person name="Klenk H.P."/>
            <person name="Kyrpides N."/>
            <person name="Liebl W."/>
            <person name="Liesegang H."/>
            <person name="Meincke L."/>
            <person name="Pati A."/>
            <person name="Petersen J."/>
            <person name="Piekarski T."/>
            <person name="Pommerenke C."/>
            <person name="Pradella S."/>
            <person name="Pukall R."/>
            <person name="Rabus R."/>
            <person name="Stackebrandt E."/>
            <person name="Thole S."/>
            <person name="Thompson L."/>
            <person name="Tielen P."/>
            <person name="Tomasch J."/>
            <person name="von Jan M."/>
            <person name="Wanphrut N."/>
            <person name="Wichels A."/>
            <person name="Zech H."/>
            <person name="Simon M."/>
        </authorList>
    </citation>
    <scope>NUCLEOTIDE SEQUENCE [LARGE SCALE GENOMIC DNA]</scope>
    <source>
        <strain evidence="2">DSM 16493 / NCIMB 14021 / DFL 12</strain>
    </source>
</reference>
<dbReference type="eggNOG" id="COG5662">
    <property type="taxonomic scope" value="Bacteria"/>
</dbReference>
<evidence type="ECO:0000313" key="1">
    <source>
        <dbReference type="EMBL" id="ABV94161.1"/>
    </source>
</evidence>
<dbReference type="Proteomes" id="UP000006833">
    <property type="component" value="Chromosome"/>
</dbReference>